<evidence type="ECO:0000313" key="1">
    <source>
        <dbReference type="EMBL" id="CAB0044369.1"/>
    </source>
</evidence>
<dbReference type="Proteomes" id="UP000479190">
    <property type="component" value="Unassembled WGS sequence"/>
</dbReference>
<dbReference type="OrthoDB" id="7420194at2759"/>
<evidence type="ECO:0000313" key="2">
    <source>
        <dbReference type="Proteomes" id="UP000479190"/>
    </source>
</evidence>
<keyword evidence="2" id="KW-1185">Reference proteome</keyword>
<protein>
    <submittedName>
        <fullName evidence="1">Uncharacterized protein</fullName>
    </submittedName>
</protein>
<dbReference type="EMBL" id="CADCXV010001432">
    <property type="protein sequence ID" value="CAB0044369.1"/>
    <property type="molecule type" value="Genomic_DNA"/>
</dbReference>
<accession>A0A6H5J868</accession>
<proteinExistence type="predicted"/>
<name>A0A6H5J868_9HYME</name>
<organism evidence="1 2">
    <name type="scientific">Trichogramma brassicae</name>
    <dbReference type="NCBI Taxonomy" id="86971"/>
    <lineage>
        <taxon>Eukaryota</taxon>
        <taxon>Metazoa</taxon>
        <taxon>Ecdysozoa</taxon>
        <taxon>Arthropoda</taxon>
        <taxon>Hexapoda</taxon>
        <taxon>Insecta</taxon>
        <taxon>Pterygota</taxon>
        <taxon>Neoptera</taxon>
        <taxon>Endopterygota</taxon>
        <taxon>Hymenoptera</taxon>
        <taxon>Apocrita</taxon>
        <taxon>Proctotrupomorpha</taxon>
        <taxon>Chalcidoidea</taxon>
        <taxon>Trichogrammatidae</taxon>
        <taxon>Trichogramma</taxon>
    </lineage>
</organism>
<gene>
    <name evidence="1" type="ORF">TBRA_LOCUS15957</name>
</gene>
<reference evidence="1 2" key="1">
    <citation type="submission" date="2020-02" db="EMBL/GenBank/DDBJ databases">
        <authorList>
            <person name="Ferguson B K."/>
        </authorList>
    </citation>
    <scope>NUCLEOTIDE SEQUENCE [LARGE SCALE GENOMIC DNA]</scope>
</reference>
<dbReference type="AlphaFoldDB" id="A0A6H5J868"/>
<sequence length="173" mass="19163">MGIVSSPQLVRAEGPHDEMRNAFIEFVAITKATRKVHTDVCEAILQAYMRESEGLLQVRLREAGAAVYDNGTALVIKGEMSGSYMAAYSGSCGFVGLDEERTELEGRTYFNTPPGNQIVVVAKCTRIMLDDRILEMARSISRRLPEGSDSRRWMQPTISWEQGVPGCDLTNLT</sequence>